<evidence type="ECO:0000256" key="8">
    <source>
        <dbReference type="ARBA" id="ARBA00022595"/>
    </source>
</evidence>
<evidence type="ECO:0000259" key="24">
    <source>
        <dbReference type="Pfam" id="PF07243"/>
    </source>
</evidence>
<evidence type="ECO:0000256" key="23">
    <source>
        <dbReference type="SAM" id="Phobius"/>
    </source>
</evidence>
<keyword evidence="9 23" id="KW-0812">Transmembrane</keyword>
<sequence>MKVCSIALIFLAVSVGDCFLQDLIAHVHKASQPAKKQFLSGQPAKNELIRVFPEVASGKEANDIGIVRSTNFTDKLTDGVHREADCSGGRKQFLGFDPKTLTMSNLTCGSDKILSKDCTTCVAGKVPLLNPPHSTLLYDDMICQFEPDISTRLKQPPVSYCTVAGQVVRECKGLIENTVEKITWVLLKDKVIFLEGHSVVWREGPFYSLFDCKQSSAPSTQCELTKCKEGKCTGDASFCSQFQCAKENPECRCTRNQNPGILHVSIGDNLIVPSCFGHSKWVVQRSRKLLSVMTQKNCVDCSVECKVDSITVVVRNFDPGYYQACLGPVCYTGLAQDKEFSIPIHPMSRISTEDVAIMIWSKTKNEKFNLESSCHHLSACDLINCFFCKANWVNLHCFRTEKWIMIAIAASITCILLGIFLKALQRIVMFFVWVFGPLVWVIKVLIKASGIRMFRGVSSAKEALHRLDVETGTAARTEAPQTRNSGTDYFSRKKKILLAINLITIITPVKSCSDTVMLSSLSRDCIQTQPNKFACTFSTSTLIPAAPIGQHSCIMLTSQSGEVLGIMKIKTVEARLSCLKSDLYWTPKATHQCLGSRRCRLVGDCHDDACMRMTENDFSSEWGARETVMNRLGWSSCTHQCGGILCGCFNVNPSCFYLRKTFVNPESLVFKAFECSAWTHSLKISIIFNGTSQDLTLMPDVSQKSHWGKVQLNSISSAPNLGFSECFFEAQNGDIFHGPCNRKGEVVMGKLGEIQCPTSSDAMTITPNCFSDQSVIHHQITQDVVHCSSNLLDPKELMRKNKLPATIGTTIFYPAHGGVYASSADRVSASILVKLSEVTVSSITDRNKCFTRFVNLTGCYNCESGAILRLETVTDFGTADAVLKCPDLPLITYFISTSHLQITEIIIHTNKSKVSTVCSCDCPNSHDMLTIAGELAYLTDVDFRHHNETTTPIVQRGRGGIDWFGWFKFSWMRWIWSILGFGGVVAAAIIGFFVLRMICCKSKVS</sequence>
<organism evidence="27 28">
    <name type="scientific">Toyo virus</name>
    <dbReference type="NCBI Taxonomy" id="2874031"/>
    <lineage>
        <taxon>Viruses</taxon>
        <taxon>Riboviria</taxon>
        <taxon>Orthornavirae</taxon>
        <taxon>Negarnaviricota</taxon>
        <taxon>Polyploviricotina</taxon>
        <taxon>Bunyaviricetes</taxon>
        <taxon>Hareavirales</taxon>
        <taxon>Phenuiviridae</taxon>
        <taxon>Uukuvirus</taxon>
        <taxon>Uukuvirus toyoense</taxon>
    </lineage>
</organism>
<evidence type="ECO:0000256" key="7">
    <source>
        <dbReference type="ARBA" id="ARBA00022581"/>
    </source>
</evidence>
<keyword evidence="13" id="KW-0946">Virion</keyword>
<name>A0ABM7PPN6_9VIRU</name>
<keyword evidence="8" id="KW-1162">Viral penetration into host cytoplasm</keyword>
<feature type="domain" description="Phlebovirus glycoprotein G2 C-terminal" evidence="26">
    <location>
        <begin position="848"/>
        <end position="1004"/>
    </location>
</feature>
<feature type="domain" description="Phlebovirus glycoprotein G1" evidence="24">
    <location>
        <begin position="102"/>
        <end position="453"/>
    </location>
</feature>
<feature type="transmembrane region" description="Helical" evidence="23">
    <location>
        <begin position="403"/>
        <end position="421"/>
    </location>
</feature>
<keyword evidence="10" id="KW-0732">Signal</keyword>
<evidence type="ECO:0000259" key="25">
    <source>
        <dbReference type="Pfam" id="PF07245"/>
    </source>
</evidence>
<evidence type="ECO:0000256" key="19">
    <source>
        <dbReference type="ARBA" id="ARBA00023184"/>
    </source>
</evidence>
<keyword evidence="14" id="KW-1043">Host membrane</keyword>
<evidence type="ECO:0000256" key="21">
    <source>
        <dbReference type="ARBA" id="ARBA00031199"/>
    </source>
</evidence>
<keyword evidence="5" id="KW-1168">Fusion of virus membrane with host membrane</keyword>
<evidence type="ECO:0000256" key="14">
    <source>
        <dbReference type="ARBA" id="ARBA00022870"/>
    </source>
</evidence>
<keyword evidence="16 23" id="KW-0472">Membrane</keyword>
<keyword evidence="27" id="KW-0261">Viral envelope protein</keyword>
<feature type="transmembrane region" description="Helical" evidence="23">
    <location>
        <begin position="428"/>
        <end position="446"/>
    </location>
</feature>
<dbReference type="EMBL" id="LC618932">
    <property type="protein sequence ID" value="BCT55141.1"/>
    <property type="molecule type" value="Viral_cRNA"/>
</dbReference>
<evidence type="ECO:0000256" key="20">
    <source>
        <dbReference type="ARBA" id="ARBA00023296"/>
    </source>
</evidence>
<comment type="subcellular location">
    <subcellularLocation>
        <location evidence="1">Host Golgi apparatus membrane</location>
        <topology evidence="1">Single-pass type I membrane protein</topology>
    </subcellularLocation>
    <subcellularLocation>
        <location evidence="2">Host endoplasmic reticulum membrane</location>
        <topology evidence="2">Single-pass type I membrane protein</topology>
    </subcellularLocation>
    <subcellularLocation>
        <location evidence="3">Virion membrane</location>
        <topology evidence="3">Single-pass type I membrane protein</topology>
    </subcellularLocation>
</comment>
<keyword evidence="19" id="KW-1038">Host endoplasmic reticulum</keyword>
<evidence type="ECO:0000256" key="1">
    <source>
        <dbReference type="ARBA" id="ARBA00004244"/>
    </source>
</evidence>
<comment type="similarity">
    <text evidence="22">Belongs to the phlebovirus envelope glycoprotein family.</text>
</comment>
<keyword evidence="17" id="KW-1015">Disulfide bond</keyword>
<keyword evidence="28" id="KW-1185">Reference proteome</keyword>
<dbReference type="Proteomes" id="UP001156770">
    <property type="component" value="Genome"/>
</dbReference>
<evidence type="ECO:0000256" key="12">
    <source>
        <dbReference type="ARBA" id="ARBA00022812"/>
    </source>
</evidence>
<evidence type="ECO:0000256" key="22">
    <source>
        <dbReference type="ARBA" id="ARBA00033745"/>
    </source>
</evidence>
<dbReference type="Pfam" id="PF19019">
    <property type="entry name" value="Phlebo_G2_C"/>
    <property type="match status" value="1"/>
</dbReference>
<evidence type="ECO:0000313" key="28">
    <source>
        <dbReference type="Proteomes" id="UP001156770"/>
    </source>
</evidence>
<evidence type="ECO:0000256" key="3">
    <source>
        <dbReference type="ARBA" id="ARBA00004563"/>
    </source>
</evidence>
<feature type="transmembrane region" description="Helical" evidence="23">
    <location>
        <begin position="974"/>
        <end position="995"/>
    </location>
</feature>
<dbReference type="InterPro" id="IPR010826">
    <property type="entry name" value="Phlebovirus_G1"/>
</dbReference>
<reference evidence="27 28" key="1">
    <citation type="journal article" date="2021" name="Arch. Virol.">
        <title>Toyo virus, a novel member of the Kaisodi group in the genus Uukuvirus (family Phenuiviridae) found in Haemaphysalis formosensis ticks in Japan.</title>
        <authorList>
            <person name="Kobayashi D."/>
            <person name="Kuwata R."/>
            <person name="Kimura T."/>
            <person name="Faizah A.N."/>
            <person name="Higa Y."/>
            <person name="Hayashi T."/>
            <person name="Sawabe K."/>
            <person name="Isawa H."/>
        </authorList>
    </citation>
    <scope>NUCLEOTIDE SEQUENCE [LARGE SCALE GENOMIC DNA]</scope>
    <source>
        <strain evidence="27 28">IM-OI100</strain>
    </source>
</reference>
<evidence type="ECO:0000256" key="11">
    <source>
        <dbReference type="ARBA" id="ARBA00022804"/>
    </source>
</evidence>
<evidence type="ECO:0000256" key="16">
    <source>
        <dbReference type="ARBA" id="ARBA00023136"/>
    </source>
</evidence>
<evidence type="ECO:0000313" key="27">
    <source>
        <dbReference type="EMBL" id="BCT55141.1"/>
    </source>
</evidence>
<evidence type="ECO:0000256" key="4">
    <source>
        <dbReference type="ARBA" id="ARBA00015294"/>
    </source>
</evidence>
<accession>A0ABM7PPN6</accession>
<keyword evidence="18" id="KW-0325">Glycoprotein</keyword>
<dbReference type="RefSeq" id="YP_010840835.1">
    <property type="nucleotide sequence ID" value="NC_079058.1"/>
</dbReference>
<proteinExistence type="inferred from homology"/>
<evidence type="ECO:0000256" key="2">
    <source>
        <dbReference type="ARBA" id="ARBA00004482"/>
    </source>
</evidence>
<evidence type="ECO:0000256" key="10">
    <source>
        <dbReference type="ARBA" id="ARBA00022729"/>
    </source>
</evidence>
<dbReference type="Pfam" id="PF07245">
    <property type="entry name" value="Phlebovirus_G2"/>
    <property type="match status" value="1"/>
</dbReference>
<dbReference type="Gene3D" id="2.60.40.3770">
    <property type="match status" value="1"/>
</dbReference>
<dbReference type="GO" id="GO:0019031">
    <property type="term" value="C:viral envelope"/>
    <property type="evidence" value="ECO:0007669"/>
    <property type="project" value="UniProtKB-KW"/>
</dbReference>
<keyword evidence="6" id="KW-1170">Fusion of virus membrane with host endosomal membrane</keyword>
<keyword evidence="20" id="KW-1160">Virus entry into host cell</keyword>
<dbReference type="Gene3D" id="2.60.98.50">
    <property type="match status" value="1"/>
</dbReference>
<evidence type="ECO:0000256" key="9">
    <source>
        <dbReference type="ARBA" id="ARBA00022692"/>
    </source>
</evidence>
<protein>
    <recommendedName>
        <fullName evidence="4">Envelopment polyprotein</fullName>
    </recommendedName>
    <alternativeName>
        <fullName evidence="21">M polyprotein</fullName>
    </alternativeName>
</protein>
<keyword evidence="7" id="KW-0945">Host-virus interaction</keyword>
<dbReference type="InterPro" id="IPR009878">
    <property type="entry name" value="Phlebovirus_G2_fusion"/>
</dbReference>
<evidence type="ECO:0000256" key="13">
    <source>
        <dbReference type="ARBA" id="ARBA00022844"/>
    </source>
</evidence>
<evidence type="ECO:0000256" key="5">
    <source>
        <dbReference type="ARBA" id="ARBA00022506"/>
    </source>
</evidence>
<evidence type="ECO:0000256" key="18">
    <source>
        <dbReference type="ARBA" id="ARBA00023180"/>
    </source>
</evidence>
<evidence type="ECO:0000256" key="6">
    <source>
        <dbReference type="ARBA" id="ARBA00022510"/>
    </source>
</evidence>
<keyword evidence="15 23" id="KW-1133">Transmembrane helix</keyword>
<dbReference type="InterPro" id="IPR043603">
    <property type="entry name" value="Phlebo_G2_C"/>
</dbReference>
<feature type="domain" description="Phlebovirus glycoprotein G2 fusion" evidence="25">
    <location>
        <begin position="512"/>
        <end position="832"/>
    </location>
</feature>
<keyword evidence="11" id="KW-1161">Viral attachment to host cell</keyword>
<dbReference type="GeneID" id="80554504"/>
<evidence type="ECO:0000259" key="26">
    <source>
        <dbReference type="Pfam" id="PF19019"/>
    </source>
</evidence>
<keyword evidence="12" id="KW-1040">Host Golgi apparatus</keyword>
<evidence type="ECO:0000256" key="15">
    <source>
        <dbReference type="ARBA" id="ARBA00022989"/>
    </source>
</evidence>
<dbReference type="Pfam" id="PF07243">
    <property type="entry name" value="Phlebovirus_G1"/>
    <property type="match status" value="1"/>
</dbReference>
<gene>
    <name evidence="27" type="primary">GPs</name>
</gene>
<evidence type="ECO:0000256" key="17">
    <source>
        <dbReference type="ARBA" id="ARBA00023157"/>
    </source>
</evidence>